<name>A0A6V8QQI9_TRIAP</name>
<gene>
    <name evidence="1" type="ORF">TASIC1_0003075200</name>
</gene>
<comment type="caution">
    <text evidence="1">The sequence shown here is derived from an EMBL/GenBank/DDBJ whole genome shotgun (WGS) entry which is preliminary data.</text>
</comment>
<organism evidence="1 2">
    <name type="scientific">Trichoderma asperellum</name>
    <name type="common">Filamentous fungus</name>
    <dbReference type="NCBI Taxonomy" id="101201"/>
    <lineage>
        <taxon>Eukaryota</taxon>
        <taxon>Fungi</taxon>
        <taxon>Dikarya</taxon>
        <taxon>Ascomycota</taxon>
        <taxon>Pezizomycotina</taxon>
        <taxon>Sordariomycetes</taxon>
        <taxon>Hypocreomycetidae</taxon>
        <taxon>Hypocreales</taxon>
        <taxon>Hypocreaceae</taxon>
        <taxon>Trichoderma</taxon>
    </lineage>
</organism>
<protein>
    <submittedName>
        <fullName evidence="1">Uncharacterized protein</fullName>
    </submittedName>
</protein>
<evidence type="ECO:0000313" key="2">
    <source>
        <dbReference type="Proteomes" id="UP000517252"/>
    </source>
</evidence>
<reference evidence="1 2" key="1">
    <citation type="submission" date="2020-07" db="EMBL/GenBank/DDBJ databases">
        <title>Trichoderma asperellum IC-1 whole genome shotgun sequence.</title>
        <authorList>
            <person name="Kanamasa S."/>
            <person name="Takahashi H."/>
        </authorList>
    </citation>
    <scope>NUCLEOTIDE SEQUENCE [LARGE SCALE GENOMIC DNA]</scope>
    <source>
        <strain evidence="1 2">IC-1</strain>
    </source>
</reference>
<dbReference type="EMBL" id="BLZH01000003">
    <property type="protein sequence ID" value="GFP54372.1"/>
    <property type="molecule type" value="Genomic_DNA"/>
</dbReference>
<proteinExistence type="predicted"/>
<accession>A0A6V8QQI9</accession>
<dbReference type="AlphaFoldDB" id="A0A6V8QQI9"/>
<evidence type="ECO:0000313" key="1">
    <source>
        <dbReference type="EMBL" id="GFP54372.1"/>
    </source>
</evidence>
<dbReference type="Proteomes" id="UP000517252">
    <property type="component" value="Unassembled WGS sequence"/>
</dbReference>
<sequence length="253" mass="27786">MATAEYIVNVLNNSEHTQNYLFFNQQPKESQTVGQIYTNVWIKSPGVPSPRGQANFDVKVANFAICGTTPKPVDYGVVVATSDYAPVELTSNTKPGTSPVMAIVDDGPQFVEPYKTTKKDNSFGITTMPFDPDKYTTVYCGYGKYNNQNQVVPVAVWRAQPNMIYELTPVVKYYVSTGDYSPGTTVDITTLSAVSEIDFTKAKPGQTIATITHNSNGTFSTPVFSYPSKPKPLGRMKNWAEMGKAEPPAIKSY</sequence>
<dbReference type="OrthoDB" id="5413269at2759"/>